<organism evidence="4 5">
    <name type="scientific">Winkia neuii</name>
    <dbReference type="NCBI Taxonomy" id="33007"/>
    <lineage>
        <taxon>Bacteria</taxon>
        <taxon>Bacillati</taxon>
        <taxon>Actinomycetota</taxon>
        <taxon>Actinomycetes</taxon>
        <taxon>Actinomycetales</taxon>
        <taxon>Actinomycetaceae</taxon>
        <taxon>Winkia</taxon>
    </lineage>
</organism>
<accession>A0A2I1IPG2</accession>
<keyword evidence="2" id="KW-1133">Transmembrane helix</keyword>
<gene>
    <name evidence="4" type="ORF">CYJ19_00035</name>
</gene>
<feature type="chain" id="PRO_5014668594" description="Ig-like domain-containing protein" evidence="3">
    <location>
        <begin position="32"/>
        <end position="1537"/>
    </location>
</feature>
<evidence type="ECO:0000256" key="2">
    <source>
        <dbReference type="SAM" id="Phobius"/>
    </source>
</evidence>
<name>A0A2I1IPG2_9ACTO</name>
<keyword evidence="2" id="KW-0812">Transmembrane</keyword>
<evidence type="ECO:0000256" key="3">
    <source>
        <dbReference type="SAM" id="SignalP"/>
    </source>
</evidence>
<protein>
    <recommendedName>
        <fullName evidence="6">Ig-like domain-containing protein</fullName>
    </recommendedName>
</protein>
<evidence type="ECO:0000313" key="4">
    <source>
        <dbReference type="EMBL" id="PKY73022.1"/>
    </source>
</evidence>
<dbReference type="GeneID" id="35865825"/>
<comment type="caution">
    <text evidence="4">The sequence shown here is derived from an EMBL/GenBank/DDBJ whole genome shotgun (WGS) entry which is preliminary data.</text>
</comment>
<evidence type="ECO:0000256" key="1">
    <source>
        <dbReference type="SAM" id="MobiDB-lite"/>
    </source>
</evidence>
<sequence length="1537" mass="168194">MIRKRGLLFSTFAALVGALLALGLCAVAAVAAEEPAPGETSQGAEADSSSPKDPAGNAKPEAPREGPEEDSGGAGSADSPKRPNVVLTIYRDENGKLVPVEGDLVGGGQSIWVGVEVTDPYFKGHPDLAQDRDVVEIVLNSGGKNSYKALTSKHFKKVGAEGSYTYRTPASSKTHLAEFRMPKKDGAKVSFTARQAEAIVDQDNFESNTVERQIDFGGPTFTGISYVPPKGHEDELSEEGGRVEAVEARTISVSAKDVVPEGNSPSELRGVSAKYGTRYVGRDLQVVQAGDHFDIKLSQPNEYNMRFLFITATDKLGNETVMSAQQIRKKTDSAGFFPGIVYIMSKEDSDVQVMVGEKVVAGKGAAQAAKAEYVAADSSVWVRSRKPDFVKNLEAAKKESGKHVLRPVKLVNVERRAHKEQVGPIAACEVPANAKIPARTKGGYYYYKCPDRIFGVLNSPDVKMRQRNAQYKFSSAPNSYVGSFNSGSVVLDGKAPQAKFKSGPAKGGHNKFIPKIGELNTRKNPYKKFSALVVSQKEGGTQFELNFRDILPEGQLSLSDINSLGWGSDMAGTSGLNRKTLKITLPAPTDLTGKQIGKKQTLKPQISDDNLAKFDIPAEGLYRMDKIIVHVADNAGQVLSTPLSKLMRQNGKYDVLVVDRGETSGKGAQLEVKKAKKTPVSAVPEVYYRGEVDISFTVPDRWFPLYVKQEKLSADLLVVELNETPLATPHDYKKVPARIDPSKFVPAGENKWRLTGFRLPRAKGNAKLPKEGAYNLKWHYTGFSANSENSEGARYFTVDYTGPKFGGLHFSPVEPVHAPWIFSSSAFEATLGGIEDPVSGVKSNSAGFKKYKTKGAKSAESALGFSNERADAERNPKPKLKYEGDKRAGKLSFRITGDSQRLRFDETAIGLVDNAGNPADTGYLGEYNNSNLPKDKQGRRPVGVVIDTTAPTVNVHFDNNSPRNEKYFNSDRIGTFTIKESNFDLMRQLDSQQVVITNSRDGKTSTVPVSAFENPSKDGQTWVYRQKYDSDGDWKISAEITDLAGHKSDHFETDFVLDKTQPQLTVTFDNTHPTNGMYYNHPRTATITVVDRNFSGADSPVRVAARNDAGQPSPAPGGNWAKIGPDTWSMNIPFTVENHYALAAAATDMAGNTAEEIKEPEFVIDMTKPEVKIDGVENMTAYAGTVRPSIVASDTNLDHSRVEYRLNGNYRGVVTDLFTRTKESDNDATITYDDFERDPKVDDIYSLRTRVTDMAGNSTEVMKTFSVNRFGSTYKFEAKTGDLRGRYLDKPQNIEVTEVNVSGLENNLTEVELAKNDSLQKLDPKSYSRVAGSTKAGWSTTKYTLPAKLFDSAGYYRVLFSSIDKAGNLSQNNMEKKNEARNGAAELKFAIDKQKPQVRTGSIESDEVYYASGKNIDVNAKDNLALAQAQLEVDGQVVRTWDGEELERDLPTYKLAADAHEHDVTLRVQDKAGNESVASYNNVVVATNFWRYLLANPLLLAGVLVGGALIVIALVALVAALISRNRRLSYRRNPFGV</sequence>
<dbReference type="Proteomes" id="UP000235122">
    <property type="component" value="Unassembled WGS sequence"/>
</dbReference>
<evidence type="ECO:0008006" key="6">
    <source>
        <dbReference type="Google" id="ProtNLM"/>
    </source>
</evidence>
<feature type="signal peptide" evidence="3">
    <location>
        <begin position="1"/>
        <end position="31"/>
    </location>
</feature>
<dbReference type="STRING" id="33007.HMPREF3198_00060"/>
<keyword evidence="3" id="KW-0732">Signal</keyword>
<feature type="transmembrane region" description="Helical" evidence="2">
    <location>
        <begin position="1498"/>
        <end position="1522"/>
    </location>
</feature>
<proteinExistence type="predicted"/>
<dbReference type="EMBL" id="PKKO01000001">
    <property type="protein sequence ID" value="PKY73022.1"/>
    <property type="molecule type" value="Genomic_DNA"/>
</dbReference>
<reference evidence="4 5" key="1">
    <citation type="submission" date="2017-12" db="EMBL/GenBank/DDBJ databases">
        <title>Phylogenetic diversity of female urinary microbiome.</title>
        <authorList>
            <person name="Thomas-White K."/>
            <person name="Wolfe A.J."/>
        </authorList>
    </citation>
    <scope>NUCLEOTIDE SEQUENCE [LARGE SCALE GENOMIC DNA]</scope>
    <source>
        <strain evidence="4 5">UMB0402</strain>
    </source>
</reference>
<keyword evidence="2" id="KW-0472">Membrane</keyword>
<dbReference type="RefSeq" id="WP_024332383.1">
    <property type="nucleotide sequence ID" value="NZ_JASOXK010000015.1"/>
</dbReference>
<feature type="region of interest" description="Disordered" evidence="1">
    <location>
        <begin position="36"/>
        <end position="84"/>
    </location>
</feature>
<evidence type="ECO:0000313" key="5">
    <source>
        <dbReference type="Proteomes" id="UP000235122"/>
    </source>
</evidence>
<keyword evidence="5" id="KW-1185">Reference proteome</keyword>
<feature type="compositionally biased region" description="Polar residues" evidence="1">
    <location>
        <begin position="40"/>
        <end position="51"/>
    </location>
</feature>